<dbReference type="EMBL" id="JAYWIO010000003">
    <property type="protein sequence ID" value="KAK7275251.1"/>
    <property type="molecule type" value="Genomic_DNA"/>
</dbReference>
<dbReference type="Proteomes" id="UP001372338">
    <property type="component" value="Unassembled WGS sequence"/>
</dbReference>
<comment type="similarity">
    <text evidence="6">Belongs to the DESIGUAL family.</text>
</comment>
<keyword evidence="4 7" id="KW-1133">Transmembrane helix</keyword>
<evidence type="ECO:0000256" key="2">
    <source>
        <dbReference type="ARBA" id="ARBA00022692"/>
    </source>
</evidence>
<dbReference type="GO" id="GO:0012505">
    <property type="term" value="C:endomembrane system"/>
    <property type="evidence" value="ECO:0007669"/>
    <property type="project" value="UniProtKB-SubCell"/>
</dbReference>
<dbReference type="Pfam" id="PF06749">
    <property type="entry name" value="DUF1218"/>
    <property type="match status" value="1"/>
</dbReference>
<proteinExistence type="inferred from homology"/>
<evidence type="ECO:0000256" key="1">
    <source>
        <dbReference type="ARBA" id="ARBA00004127"/>
    </source>
</evidence>
<protein>
    <submittedName>
        <fullName evidence="8">Uncharacterized protein</fullName>
    </submittedName>
</protein>
<evidence type="ECO:0000256" key="3">
    <source>
        <dbReference type="ARBA" id="ARBA00022729"/>
    </source>
</evidence>
<evidence type="ECO:0000256" key="5">
    <source>
        <dbReference type="ARBA" id="ARBA00023136"/>
    </source>
</evidence>
<dbReference type="InterPro" id="IPR009606">
    <property type="entry name" value="DEAL/Modifying_wall_lignin1/2"/>
</dbReference>
<reference evidence="8 9" key="1">
    <citation type="submission" date="2024-01" db="EMBL/GenBank/DDBJ databases">
        <title>The genomes of 5 underutilized Papilionoideae crops provide insights into root nodulation and disease resistanc.</title>
        <authorList>
            <person name="Yuan L."/>
        </authorList>
    </citation>
    <scope>NUCLEOTIDE SEQUENCE [LARGE SCALE GENOMIC DNA]</scope>
    <source>
        <strain evidence="8">ZHUSHIDOU_FW_LH</strain>
        <tissue evidence="8">Leaf</tissue>
    </source>
</reference>
<comment type="caution">
    <text evidence="8">The sequence shown here is derived from an EMBL/GenBank/DDBJ whole genome shotgun (WGS) entry which is preliminary data.</text>
</comment>
<sequence length="141" mass="15434">MDTGQRSNDGEHIGNVTVSWGGERGEVVTVVEWWTRRGCLGGVAMDKEDGVVMVAVVTFLVAEACLIAGALKNAYHTKYRGVIYAQTISCETLREGVFVIGSVFVIANMVINVYYYIYYTKATTTTSHKGNHRVSSIIGMT</sequence>
<dbReference type="AlphaFoldDB" id="A0AAN9FIR7"/>
<keyword evidence="2 7" id="KW-0812">Transmembrane</keyword>
<comment type="subcellular location">
    <subcellularLocation>
        <location evidence="1">Endomembrane system</location>
        <topology evidence="1">Multi-pass membrane protein</topology>
    </subcellularLocation>
</comment>
<evidence type="ECO:0000256" key="7">
    <source>
        <dbReference type="SAM" id="Phobius"/>
    </source>
</evidence>
<evidence type="ECO:0000313" key="8">
    <source>
        <dbReference type="EMBL" id="KAK7275251.1"/>
    </source>
</evidence>
<organism evidence="8 9">
    <name type="scientific">Crotalaria pallida</name>
    <name type="common">Smooth rattlebox</name>
    <name type="synonym">Crotalaria striata</name>
    <dbReference type="NCBI Taxonomy" id="3830"/>
    <lineage>
        <taxon>Eukaryota</taxon>
        <taxon>Viridiplantae</taxon>
        <taxon>Streptophyta</taxon>
        <taxon>Embryophyta</taxon>
        <taxon>Tracheophyta</taxon>
        <taxon>Spermatophyta</taxon>
        <taxon>Magnoliopsida</taxon>
        <taxon>eudicotyledons</taxon>
        <taxon>Gunneridae</taxon>
        <taxon>Pentapetalae</taxon>
        <taxon>rosids</taxon>
        <taxon>fabids</taxon>
        <taxon>Fabales</taxon>
        <taxon>Fabaceae</taxon>
        <taxon>Papilionoideae</taxon>
        <taxon>50 kb inversion clade</taxon>
        <taxon>genistoids sensu lato</taxon>
        <taxon>core genistoids</taxon>
        <taxon>Crotalarieae</taxon>
        <taxon>Crotalaria</taxon>
    </lineage>
</organism>
<evidence type="ECO:0000256" key="6">
    <source>
        <dbReference type="ARBA" id="ARBA00029467"/>
    </source>
</evidence>
<evidence type="ECO:0000256" key="4">
    <source>
        <dbReference type="ARBA" id="ARBA00022989"/>
    </source>
</evidence>
<evidence type="ECO:0000313" key="9">
    <source>
        <dbReference type="Proteomes" id="UP001372338"/>
    </source>
</evidence>
<accession>A0AAN9FIR7</accession>
<gene>
    <name evidence="8" type="ORF">RIF29_16361</name>
</gene>
<dbReference type="InterPro" id="IPR052222">
    <property type="entry name" value="DESIGUAL"/>
</dbReference>
<keyword evidence="9" id="KW-1185">Reference proteome</keyword>
<dbReference type="PANTHER" id="PTHR31769">
    <property type="entry name" value="OS07G0462200 PROTEIN-RELATED"/>
    <property type="match status" value="1"/>
</dbReference>
<keyword evidence="5 7" id="KW-0472">Membrane</keyword>
<feature type="transmembrane region" description="Helical" evidence="7">
    <location>
        <begin position="51"/>
        <end position="75"/>
    </location>
</feature>
<feature type="transmembrane region" description="Helical" evidence="7">
    <location>
        <begin position="96"/>
        <end position="117"/>
    </location>
</feature>
<keyword evidence="3" id="KW-0732">Signal</keyword>
<name>A0AAN9FIR7_CROPI</name>